<evidence type="ECO:0000256" key="5">
    <source>
        <dbReference type="PROSITE-ProRule" id="PRU00169"/>
    </source>
</evidence>
<dbReference type="GO" id="GO:0000160">
    <property type="term" value="P:phosphorelay signal transduction system"/>
    <property type="evidence" value="ECO:0007669"/>
    <property type="project" value="InterPro"/>
</dbReference>
<reference evidence="8 9" key="1">
    <citation type="submission" date="2023-01" db="EMBL/GenBank/DDBJ databases">
        <title>Complete genome sequence of Roseicyclus marinus strain Dej080120_10.</title>
        <authorList>
            <person name="Ueki S."/>
            <person name="Maruyama F."/>
        </authorList>
    </citation>
    <scope>NUCLEOTIDE SEQUENCE [LARGE SCALE GENOMIC DNA]</scope>
    <source>
        <strain evidence="8 9">Dej080120_10</strain>
    </source>
</reference>
<protein>
    <recommendedName>
        <fullName evidence="2">histidine kinase</fullName>
        <ecNumber evidence="2">2.7.13.3</ecNumber>
    </recommendedName>
</protein>
<dbReference type="SMART" id="SM00448">
    <property type="entry name" value="REC"/>
    <property type="match status" value="1"/>
</dbReference>
<dbReference type="Proteomes" id="UP001337723">
    <property type="component" value="Chromosome"/>
</dbReference>
<comment type="catalytic activity">
    <reaction evidence="1">
        <text>ATP + protein L-histidine = ADP + protein N-phospho-L-histidine.</text>
        <dbReference type="EC" id="2.7.13.3"/>
    </reaction>
</comment>
<feature type="domain" description="Histidine kinase" evidence="6">
    <location>
        <begin position="25"/>
        <end position="243"/>
    </location>
</feature>
<evidence type="ECO:0000256" key="1">
    <source>
        <dbReference type="ARBA" id="ARBA00000085"/>
    </source>
</evidence>
<dbReference type="SUPFAM" id="SSF52172">
    <property type="entry name" value="CheY-like"/>
    <property type="match status" value="1"/>
</dbReference>
<dbReference type="RefSeq" id="WP_338274913.1">
    <property type="nucleotide sequence ID" value="NZ_AP027266.1"/>
</dbReference>
<dbReference type="InterPro" id="IPR005467">
    <property type="entry name" value="His_kinase_dom"/>
</dbReference>
<evidence type="ECO:0000256" key="4">
    <source>
        <dbReference type="ARBA" id="ARBA00023012"/>
    </source>
</evidence>
<dbReference type="InterPro" id="IPR004358">
    <property type="entry name" value="Sig_transdc_His_kin-like_C"/>
</dbReference>
<evidence type="ECO:0000313" key="8">
    <source>
        <dbReference type="EMBL" id="BDW84780.1"/>
    </source>
</evidence>
<dbReference type="AlphaFoldDB" id="A0AA48KK61"/>
<sequence length="380" mass="39176">MADPEAGDLEKPETAALSALRSLHLFEHDIRAAISDVVGGLRLIDRARLAPEAQVQIDRVQAAADTLAALVDDALLSVAGEVVIGRADGLLRLGDWLAALNGRWSGRASEAGTAFVLEARGGLPGYLALSAVTLDRIVGNLVSNALRHAGRAGVRLVVEAGGGDGVTFSVLDDGPGYPRAVLERVAHGGAGPKRGKGAGALAAEGGLGLRIAAELTREIGGRLVLDNPEGGGARALLVLPETLVRHGAEALPAPEPLPDLAGLSILLAEDNLTNQTILRRVLGGMGARVVLVGDGVAALEALEAQDFDIALIDIEMPRLSGLEVMRAVRARDDGRAGLPMVALTAYVLRDNREAIYAAGADGIIGKPISSAAEFGRAILR</sequence>
<dbReference type="InterPro" id="IPR001789">
    <property type="entry name" value="Sig_transdc_resp-reg_receiver"/>
</dbReference>
<dbReference type="SUPFAM" id="SSF55874">
    <property type="entry name" value="ATPase domain of HSP90 chaperone/DNA topoisomerase II/histidine kinase"/>
    <property type="match status" value="1"/>
</dbReference>
<gene>
    <name evidence="8" type="ORF">MACH21_09570</name>
</gene>
<dbReference type="Gene3D" id="3.30.565.10">
    <property type="entry name" value="Histidine kinase-like ATPase, C-terminal domain"/>
    <property type="match status" value="1"/>
</dbReference>
<dbReference type="InterPro" id="IPR036890">
    <property type="entry name" value="HATPase_C_sf"/>
</dbReference>
<dbReference type="PROSITE" id="PS50109">
    <property type="entry name" value="HIS_KIN"/>
    <property type="match status" value="1"/>
</dbReference>
<dbReference type="PANTHER" id="PTHR45339">
    <property type="entry name" value="HYBRID SIGNAL TRANSDUCTION HISTIDINE KINASE J"/>
    <property type="match status" value="1"/>
</dbReference>
<keyword evidence="3 5" id="KW-0597">Phosphoprotein</keyword>
<dbReference type="Gene3D" id="3.40.50.2300">
    <property type="match status" value="1"/>
</dbReference>
<feature type="domain" description="Response regulatory" evidence="7">
    <location>
        <begin position="264"/>
        <end position="380"/>
    </location>
</feature>
<dbReference type="SMART" id="SM00387">
    <property type="entry name" value="HATPase_c"/>
    <property type="match status" value="1"/>
</dbReference>
<dbReference type="PROSITE" id="PS50110">
    <property type="entry name" value="RESPONSE_REGULATORY"/>
    <property type="match status" value="1"/>
</dbReference>
<dbReference type="InterPro" id="IPR003594">
    <property type="entry name" value="HATPase_dom"/>
</dbReference>
<evidence type="ECO:0000256" key="2">
    <source>
        <dbReference type="ARBA" id="ARBA00012438"/>
    </source>
</evidence>
<accession>A0AA48KK61</accession>
<evidence type="ECO:0000259" key="6">
    <source>
        <dbReference type="PROSITE" id="PS50109"/>
    </source>
</evidence>
<dbReference type="EMBL" id="AP027266">
    <property type="protein sequence ID" value="BDW84780.1"/>
    <property type="molecule type" value="Genomic_DNA"/>
</dbReference>
<keyword evidence="9" id="KW-1185">Reference proteome</keyword>
<dbReference type="PANTHER" id="PTHR45339:SF1">
    <property type="entry name" value="HYBRID SIGNAL TRANSDUCTION HISTIDINE KINASE J"/>
    <property type="match status" value="1"/>
</dbReference>
<dbReference type="EC" id="2.7.13.3" evidence="2"/>
<evidence type="ECO:0000256" key="3">
    <source>
        <dbReference type="ARBA" id="ARBA00022553"/>
    </source>
</evidence>
<organism evidence="8 9">
    <name type="scientific">Roseicyclus marinus</name>
    <dbReference type="NCBI Taxonomy" id="2161673"/>
    <lineage>
        <taxon>Bacteria</taxon>
        <taxon>Pseudomonadati</taxon>
        <taxon>Pseudomonadota</taxon>
        <taxon>Alphaproteobacteria</taxon>
        <taxon>Rhodobacterales</taxon>
        <taxon>Roseobacteraceae</taxon>
        <taxon>Roseicyclus</taxon>
    </lineage>
</organism>
<dbReference type="CDD" id="cd17546">
    <property type="entry name" value="REC_hyHK_CKI1_RcsC-like"/>
    <property type="match status" value="1"/>
</dbReference>
<dbReference type="InterPro" id="IPR011006">
    <property type="entry name" value="CheY-like_superfamily"/>
</dbReference>
<dbReference type="Pfam" id="PF00072">
    <property type="entry name" value="Response_reg"/>
    <property type="match status" value="1"/>
</dbReference>
<proteinExistence type="predicted"/>
<feature type="modified residue" description="4-aspartylphosphate" evidence="5">
    <location>
        <position position="313"/>
    </location>
</feature>
<dbReference type="PRINTS" id="PR00344">
    <property type="entry name" value="BCTRLSENSOR"/>
</dbReference>
<dbReference type="KEGG" id="rmai:MACH21_09570"/>
<dbReference type="GO" id="GO:0004673">
    <property type="term" value="F:protein histidine kinase activity"/>
    <property type="evidence" value="ECO:0007669"/>
    <property type="project" value="UniProtKB-EC"/>
</dbReference>
<evidence type="ECO:0000259" key="7">
    <source>
        <dbReference type="PROSITE" id="PS50110"/>
    </source>
</evidence>
<name>A0AA48KK61_9RHOB</name>
<keyword evidence="4" id="KW-0902">Two-component regulatory system</keyword>
<evidence type="ECO:0000313" key="9">
    <source>
        <dbReference type="Proteomes" id="UP001337723"/>
    </source>
</evidence>
<dbReference type="Pfam" id="PF02518">
    <property type="entry name" value="HATPase_c"/>
    <property type="match status" value="1"/>
</dbReference>